<evidence type="ECO:0000313" key="3">
    <source>
        <dbReference type="Proteomes" id="UP001607303"/>
    </source>
</evidence>
<sequence length="105" mass="12063">MVPRCMRQEQREKQLMATKGKGKRKGSTSNSKNNDKSGKGNNGKKSKSAKRTKKSGGRMKFTMDIFNEEAMENAYYTCHNIMDVLKCRGFPWPEAQKKKKKKGRK</sequence>
<dbReference type="PANTHER" id="PTHR37932:SF1">
    <property type="entry name" value="SMALL LYSINE-RICH PROTEIN 1"/>
    <property type="match status" value="1"/>
</dbReference>
<dbReference type="AlphaFoldDB" id="A0ABD2CZP6"/>
<proteinExistence type="predicted"/>
<dbReference type="EMBL" id="JAYRBN010000009">
    <property type="protein sequence ID" value="KAL2750608.1"/>
    <property type="molecule type" value="Genomic_DNA"/>
</dbReference>
<dbReference type="PANTHER" id="PTHR37932">
    <property type="entry name" value="SMALL LYSINE-RICH PROTEIN 1"/>
    <property type="match status" value="1"/>
</dbReference>
<protein>
    <submittedName>
        <fullName evidence="2">Small lysine-rich protein 1</fullName>
    </submittedName>
</protein>
<reference evidence="2 3" key="1">
    <citation type="journal article" date="2024" name="Ann. Entomol. Soc. Am.">
        <title>Genomic analyses of the southern and eastern yellowjacket wasps (Hymenoptera: Vespidae) reveal evolutionary signatures of social life.</title>
        <authorList>
            <person name="Catto M.A."/>
            <person name="Caine P.B."/>
            <person name="Orr S.E."/>
            <person name="Hunt B.G."/>
            <person name="Goodisman M.A.D."/>
        </authorList>
    </citation>
    <scope>NUCLEOTIDE SEQUENCE [LARGE SCALE GENOMIC DNA]</scope>
    <source>
        <strain evidence="2">232</strain>
        <tissue evidence="2">Head and thorax</tissue>
    </source>
</reference>
<evidence type="ECO:0000256" key="1">
    <source>
        <dbReference type="SAM" id="MobiDB-lite"/>
    </source>
</evidence>
<gene>
    <name evidence="2" type="ORF">V1477_001178</name>
</gene>
<organism evidence="2 3">
    <name type="scientific">Vespula maculifrons</name>
    <name type="common">Eastern yellow jacket</name>
    <name type="synonym">Wasp</name>
    <dbReference type="NCBI Taxonomy" id="7453"/>
    <lineage>
        <taxon>Eukaryota</taxon>
        <taxon>Metazoa</taxon>
        <taxon>Ecdysozoa</taxon>
        <taxon>Arthropoda</taxon>
        <taxon>Hexapoda</taxon>
        <taxon>Insecta</taxon>
        <taxon>Pterygota</taxon>
        <taxon>Neoptera</taxon>
        <taxon>Endopterygota</taxon>
        <taxon>Hymenoptera</taxon>
        <taxon>Apocrita</taxon>
        <taxon>Aculeata</taxon>
        <taxon>Vespoidea</taxon>
        <taxon>Vespidae</taxon>
        <taxon>Vespinae</taxon>
        <taxon>Vespula</taxon>
    </lineage>
</organism>
<evidence type="ECO:0000313" key="2">
    <source>
        <dbReference type="EMBL" id="KAL2750608.1"/>
    </source>
</evidence>
<dbReference type="InterPro" id="IPR037760">
    <property type="entry name" value="SMKR1"/>
</dbReference>
<dbReference type="Proteomes" id="UP001607303">
    <property type="component" value="Unassembled WGS sequence"/>
</dbReference>
<feature type="region of interest" description="Disordered" evidence="1">
    <location>
        <begin position="1"/>
        <end position="60"/>
    </location>
</feature>
<accession>A0ABD2CZP6</accession>
<name>A0ABD2CZP6_VESMC</name>
<comment type="caution">
    <text evidence="2">The sequence shown here is derived from an EMBL/GenBank/DDBJ whole genome shotgun (WGS) entry which is preliminary data.</text>
</comment>
<keyword evidence="3" id="KW-1185">Reference proteome</keyword>
<feature type="compositionally biased region" description="Basic residues" evidence="1">
    <location>
        <begin position="42"/>
        <end position="57"/>
    </location>
</feature>
<feature type="compositionally biased region" description="Basic and acidic residues" evidence="1">
    <location>
        <begin position="1"/>
        <end position="14"/>
    </location>
</feature>